<evidence type="ECO:0000256" key="2">
    <source>
        <dbReference type="SAM" id="SignalP"/>
    </source>
</evidence>
<comment type="caution">
    <text evidence="3">The sequence shown here is derived from an EMBL/GenBank/DDBJ whole genome shotgun (WGS) entry which is preliminary data.</text>
</comment>
<keyword evidence="2" id="KW-0732">Signal</keyword>
<gene>
    <name evidence="3" type="ORF">HMPREF9081_1501</name>
</gene>
<sequence>MKNLILLLALAVTLGASVLYAPIPTASASENATAFMPVIGADNEVTLLGVKKGQVTLRTNSMEVVEIYGRSVIRTVFSYRADKEQKDLHGIEVLIDPYRREYCTGFTNNRWMPITEYKGAPEDDKNYVYDGNFKISRGDFDDAVYAALTYLEKNRPVLIVQACEPNSKEAQRLAAEKKEREERAATTRRQREEREAAERRQREEREAAERAARFERIAAPIIARVQEKYTPDFVSTFHWEQFSTESVNYSKVPKLSELLGHVFLLTDSYGMRLAYDTHSSEDGDVGRLLTRETAKSGLVHFAVLNEYDENIVALMDDTGAFQGSDYQSKPIAVRFSSYSHETNKYGWGKPNNIISTNGYVLGDANMGENFNYLTTGSVSLSIEKTDRPGIYHLVYYVTTMADIKKGQQMRRVGNYYATLELVK</sequence>
<evidence type="ECO:0000313" key="4">
    <source>
        <dbReference type="Proteomes" id="UP000004067"/>
    </source>
</evidence>
<name>F5RML5_9FIRM</name>
<evidence type="ECO:0000313" key="3">
    <source>
        <dbReference type="EMBL" id="EGK59513.1"/>
    </source>
</evidence>
<reference evidence="3 4" key="1">
    <citation type="submission" date="2011-04" db="EMBL/GenBank/DDBJ databases">
        <authorList>
            <person name="Muzny D."/>
            <person name="Qin X."/>
            <person name="Deng J."/>
            <person name="Jiang H."/>
            <person name="Liu Y."/>
            <person name="Qu J."/>
            <person name="Song X.-Z."/>
            <person name="Zhang L."/>
            <person name="Thornton R."/>
            <person name="Coyle M."/>
            <person name="Francisco L."/>
            <person name="Jackson L."/>
            <person name="Javaid M."/>
            <person name="Korchina V."/>
            <person name="Kovar C."/>
            <person name="Mata R."/>
            <person name="Mathew T."/>
            <person name="Ngo R."/>
            <person name="Nguyen L."/>
            <person name="Nguyen N."/>
            <person name="Okwuonu G."/>
            <person name="Ongeri F."/>
            <person name="Pham C."/>
            <person name="Simmons D."/>
            <person name="Wilczek-Boney K."/>
            <person name="Hale W."/>
            <person name="Jakkamsetti A."/>
            <person name="Pham P."/>
            <person name="Ruth R."/>
            <person name="San Lucas F."/>
            <person name="Warren J."/>
            <person name="Zhang J."/>
            <person name="Zhao Z."/>
            <person name="Zhou C."/>
            <person name="Zhu D."/>
            <person name="Lee S."/>
            <person name="Bess C."/>
            <person name="Blankenburg K."/>
            <person name="Forbes L."/>
            <person name="Fu Q."/>
            <person name="Gubbala S."/>
            <person name="Hirani K."/>
            <person name="Jayaseelan J.C."/>
            <person name="Lara F."/>
            <person name="Munidasa M."/>
            <person name="Palculict T."/>
            <person name="Patil S."/>
            <person name="Pu L.-L."/>
            <person name="Saada N."/>
            <person name="Tang L."/>
            <person name="Weissenberger G."/>
            <person name="Zhu Y."/>
            <person name="Hemphill L."/>
            <person name="Shang Y."/>
            <person name="Youmans B."/>
            <person name="Ayvaz T."/>
            <person name="Ross M."/>
            <person name="Santibanez J."/>
            <person name="Aqrawi P."/>
            <person name="Gross S."/>
            <person name="Joshi V."/>
            <person name="Fowler G."/>
            <person name="Nazareth L."/>
            <person name="Reid J."/>
            <person name="Worley K."/>
            <person name="Petrosino J."/>
            <person name="Highlander S."/>
            <person name="Gibbs R."/>
        </authorList>
    </citation>
    <scope>NUCLEOTIDE SEQUENCE [LARGE SCALE GENOMIC DNA]</scope>
    <source>
        <strain evidence="3 4">DSM 2778</strain>
    </source>
</reference>
<keyword evidence="4" id="KW-1185">Reference proteome</keyword>
<organism evidence="3 4">
    <name type="scientific">Centipeda periodontii DSM 2778</name>
    <dbReference type="NCBI Taxonomy" id="888060"/>
    <lineage>
        <taxon>Bacteria</taxon>
        <taxon>Bacillati</taxon>
        <taxon>Bacillota</taxon>
        <taxon>Negativicutes</taxon>
        <taxon>Selenomonadales</taxon>
        <taxon>Selenomonadaceae</taxon>
        <taxon>Centipeda</taxon>
    </lineage>
</organism>
<dbReference type="OrthoDB" id="9818233at2"/>
<evidence type="ECO:0000256" key="1">
    <source>
        <dbReference type="SAM" id="MobiDB-lite"/>
    </source>
</evidence>
<dbReference type="STRING" id="888060.HMPREF9081_1501"/>
<protein>
    <submittedName>
        <fullName evidence="3">Uncharacterized protein</fullName>
    </submittedName>
</protein>
<feature type="signal peptide" evidence="2">
    <location>
        <begin position="1"/>
        <end position="21"/>
    </location>
</feature>
<dbReference type="AlphaFoldDB" id="F5RML5"/>
<dbReference type="HOGENOM" id="CLU_648441_0_0_9"/>
<feature type="region of interest" description="Disordered" evidence="1">
    <location>
        <begin position="170"/>
        <end position="204"/>
    </location>
</feature>
<dbReference type="Proteomes" id="UP000004067">
    <property type="component" value="Unassembled WGS sequence"/>
</dbReference>
<proteinExistence type="predicted"/>
<dbReference type="EMBL" id="AFHQ01000034">
    <property type="protein sequence ID" value="EGK59513.1"/>
    <property type="molecule type" value="Genomic_DNA"/>
</dbReference>
<accession>F5RML5</accession>
<feature type="chain" id="PRO_5038344623" evidence="2">
    <location>
        <begin position="22"/>
        <end position="423"/>
    </location>
</feature>
<dbReference type="RefSeq" id="WP_006306472.1">
    <property type="nucleotide sequence ID" value="NZ_GL892076.1"/>
</dbReference>